<dbReference type="SUPFAM" id="SSF110849">
    <property type="entry name" value="ParB/Sulfiredoxin"/>
    <property type="match status" value="1"/>
</dbReference>
<protein>
    <submittedName>
        <fullName evidence="3">AsnC family protein</fullName>
    </submittedName>
</protein>
<dbReference type="Proteomes" id="UP000526734">
    <property type="component" value="Unassembled WGS sequence"/>
</dbReference>
<evidence type="ECO:0000313" key="4">
    <source>
        <dbReference type="Proteomes" id="UP000526734"/>
    </source>
</evidence>
<evidence type="ECO:0000259" key="2">
    <source>
        <dbReference type="SMART" id="SM00470"/>
    </source>
</evidence>
<organism evidence="3 4">
    <name type="scientific">Amycolatopsis dendrobii</name>
    <dbReference type="NCBI Taxonomy" id="2760662"/>
    <lineage>
        <taxon>Bacteria</taxon>
        <taxon>Bacillati</taxon>
        <taxon>Actinomycetota</taxon>
        <taxon>Actinomycetes</taxon>
        <taxon>Pseudonocardiales</taxon>
        <taxon>Pseudonocardiaceae</taxon>
        <taxon>Amycolatopsis</taxon>
    </lineage>
</organism>
<feature type="compositionally biased region" description="Low complexity" evidence="1">
    <location>
        <begin position="179"/>
        <end position="188"/>
    </location>
</feature>
<dbReference type="AlphaFoldDB" id="A0A7W3ZEB9"/>
<feature type="region of interest" description="Disordered" evidence="1">
    <location>
        <begin position="217"/>
        <end position="240"/>
    </location>
</feature>
<accession>A0A7W3ZEB9</accession>
<evidence type="ECO:0000313" key="3">
    <source>
        <dbReference type="EMBL" id="MBB1158426.1"/>
    </source>
</evidence>
<feature type="compositionally biased region" description="Basic and acidic residues" evidence="1">
    <location>
        <begin position="154"/>
        <end position="177"/>
    </location>
</feature>
<dbReference type="EMBL" id="JACGZW010000013">
    <property type="protein sequence ID" value="MBB1158426.1"/>
    <property type="molecule type" value="Genomic_DNA"/>
</dbReference>
<comment type="caution">
    <text evidence="3">The sequence shown here is derived from an EMBL/GenBank/DDBJ whole genome shotgun (WGS) entry which is preliminary data.</text>
</comment>
<dbReference type="InterPro" id="IPR003115">
    <property type="entry name" value="ParB_N"/>
</dbReference>
<keyword evidence="4" id="KW-1185">Reference proteome</keyword>
<dbReference type="InterPro" id="IPR036086">
    <property type="entry name" value="ParB/Sulfiredoxin_sf"/>
</dbReference>
<feature type="region of interest" description="Disordered" evidence="1">
    <location>
        <begin position="154"/>
        <end position="188"/>
    </location>
</feature>
<dbReference type="SMART" id="SM00470">
    <property type="entry name" value="ParB"/>
    <property type="match status" value="1"/>
</dbReference>
<sequence>MRADGGASGGCADWVRAELDGCPVEPVAVADLSVAGSPRRAGEDEAHVEALAEADGELPPILVHVPSMRVIDGAHRVRAARARGNTHVAARCYRGSEADAFVLSVCLNTAHGLPLTRADRRAAAQRILASHAQWSNRRIAAAAGLAAGTVAALRERSTDEDRQSNKREGRDGRRRPVDAAAGRRLAGKLLAEDPQASLRSIARRAGVSPATVQDVRRRLAAGDDPVPAQRRARERPAAESRAWQVSAEELRQSLEQMKRDPALRFSETGRGLLRWLDRHAGGMGEWAEHARSVPSHSASPVANFARMYAAAWSDLAALLEDDSPVDWEAARC</sequence>
<name>A0A7W3ZEB9_9PSEU</name>
<reference evidence="3 4" key="1">
    <citation type="submission" date="2020-08" db="EMBL/GenBank/DDBJ databases">
        <title>Amycolatopsis sp. nov. DR6-1 isolated from Dendrobium heterocarpum.</title>
        <authorList>
            <person name="Tedsree N."/>
            <person name="Kuncharoen N."/>
            <person name="Likhitwitayawuid K."/>
            <person name="Tanasupawat S."/>
        </authorList>
    </citation>
    <scope>NUCLEOTIDE SEQUENCE [LARGE SCALE GENOMIC DNA]</scope>
    <source>
        <strain evidence="3 4">DR6-1</strain>
    </source>
</reference>
<gene>
    <name evidence="3" type="ORF">H4281_35210</name>
</gene>
<proteinExistence type="predicted"/>
<feature type="domain" description="ParB-like N-terminal" evidence="2">
    <location>
        <begin position="25"/>
        <end position="109"/>
    </location>
</feature>
<evidence type="ECO:0000256" key="1">
    <source>
        <dbReference type="SAM" id="MobiDB-lite"/>
    </source>
</evidence>